<dbReference type="EMBL" id="RAZM01000011">
    <property type="protein sequence ID" value="RLT80956.1"/>
    <property type="molecule type" value="Genomic_DNA"/>
</dbReference>
<name>A0A3L8A9U3_9BACE</name>
<proteinExistence type="predicted"/>
<dbReference type="Proteomes" id="UP000267159">
    <property type="component" value="Unassembled WGS sequence"/>
</dbReference>
<evidence type="ECO:0000313" key="2">
    <source>
        <dbReference type="Proteomes" id="UP000267159"/>
    </source>
</evidence>
<dbReference type="AlphaFoldDB" id="A0A3L8A9U3"/>
<dbReference type="RefSeq" id="WP_121765497.1">
    <property type="nucleotide sequence ID" value="NZ_RAZM01000011.1"/>
</dbReference>
<sequence>MKKIIQTLTFILLVASCADNDILLDKSFTSNGAAVDSTKTVGELPNDSLAIKYMMQSNSELMISDRIIYKNSAYVLDLSLEEAKQLSISDDMYQKYVEIVYHMNKER</sequence>
<gene>
    <name evidence="1" type="ORF">D7Y07_05265</name>
</gene>
<accession>A0A3L8A9U3</accession>
<organism evidence="1 2">
    <name type="scientific">Bacteroides acidifaciens</name>
    <dbReference type="NCBI Taxonomy" id="85831"/>
    <lineage>
        <taxon>Bacteria</taxon>
        <taxon>Pseudomonadati</taxon>
        <taxon>Bacteroidota</taxon>
        <taxon>Bacteroidia</taxon>
        <taxon>Bacteroidales</taxon>
        <taxon>Bacteroidaceae</taxon>
        <taxon>Bacteroides</taxon>
    </lineage>
</organism>
<protein>
    <submittedName>
        <fullName evidence="1">Uncharacterized protein</fullName>
    </submittedName>
</protein>
<reference evidence="1 2" key="1">
    <citation type="submission" date="2018-09" db="EMBL/GenBank/DDBJ databases">
        <title>Murine metabolic-syndrome-specific gut microbial biobank.</title>
        <authorList>
            <person name="Liu C."/>
        </authorList>
    </citation>
    <scope>NUCLEOTIDE SEQUENCE [LARGE SCALE GENOMIC DNA]</scope>
    <source>
        <strain evidence="1 2">0.1X-D8-26</strain>
    </source>
</reference>
<dbReference type="STRING" id="1235814.GCA_000613385_04685"/>
<comment type="caution">
    <text evidence="1">The sequence shown here is derived from an EMBL/GenBank/DDBJ whole genome shotgun (WGS) entry which is preliminary data.</text>
</comment>
<dbReference type="PROSITE" id="PS51257">
    <property type="entry name" value="PROKAR_LIPOPROTEIN"/>
    <property type="match status" value="1"/>
</dbReference>
<evidence type="ECO:0000313" key="1">
    <source>
        <dbReference type="EMBL" id="RLT80956.1"/>
    </source>
</evidence>